<evidence type="ECO:0000256" key="1">
    <source>
        <dbReference type="ARBA" id="ARBA00004123"/>
    </source>
</evidence>
<dbReference type="InterPro" id="IPR057125">
    <property type="entry name" value="NXF1/2/3/5-like_LRR"/>
</dbReference>
<evidence type="ECO:0000256" key="4">
    <source>
        <dbReference type="ARBA" id="ARBA00022614"/>
    </source>
</evidence>
<evidence type="ECO:0000259" key="9">
    <source>
        <dbReference type="PROSITE" id="PS50177"/>
    </source>
</evidence>
<dbReference type="Proteomes" id="UP000189274">
    <property type="component" value="Unassembled WGS sequence"/>
</dbReference>
<name>A0A1V2LIB4_PICKU</name>
<dbReference type="SUPFAM" id="SSF54427">
    <property type="entry name" value="NTF2-like"/>
    <property type="match status" value="1"/>
</dbReference>
<dbReference type="InterPro" id="IPR030217">
    <property type="entry name" value="NXF_fam"/>
</dbReference>
<dbReference type="Pfam" id="PF24048">
    <property type="entry name" value="LRR_NXF1-5"/>
    <property type="match status" value="1"/>
</dbReference>
<evidence type="ECO:0000256" key="3">
    <source>
        <dbReference type="ARBA" id="ARBA00022448"/>
    </source>
</evidence>
<organism evidence="11 12">
    <name type="scientific">Pichia kudriavzevii</name>
    <name type="common">Yeast</name>
    <name type="synonym">Issatchenkia orientalis</name>
    <dbReference type="NCBI Taxonomy" id="4909"/>
    <lineage>
        <taxon>Eukaryota</taxon>
        <taxon>Fungi</taxon>
        <taxon>Dikarya</taxon>
        <taxon>Ascomycota</taxon>
        <taxon>Saccharomycotina</taxon>
        <taxon>Pichiomycetes</taxon>
        <taxon>Pichiales</taxon>
        <taxon>Pichiaceae</taxon>
        <taxon>Pichia</taxon>
    </lineage>
</organism>
<comment type="caution">
    <text evidence="11">The sequence shown here is derived from an EMBL/GenBank/DDBJ whole genome shotgun (WGS) entry which is preliminary data.</text>
</comment>
<dbReference type="EMBL" id="MQVM01000029">
    <property type="protein sequence ID" value="ONH71749.1"/>
    <property type="molecule type" value="Genomic_DNA"/>
</dbReference>
<evidence type="ECO:0000256" key="6">
    <source>
        <dbReference type="ARBA" id="ARBA00022816"/>
    </source>
</evidence>
<dbReference type="Pfam" id="PF03943">
    <property type="entry name" value="TAP_C"/>
    <property type="match status" value="1"/>
</dbReference>
<dbReference type="InterPro" id="IPR032710">
    <property type="entry name" value="NTF2-like_dom_sf"/>
</dbReference>
<dbReference type="AlphaFoldDB" id="A0A1V2LIB4"/>
<dbReference type="InterPro" id="IPR040736">
    <property type="entry name" value="Mex67_RRM"/>
</dbReference>
<keyword evidence="7" id="KW-0539">Nucleus</keyword>
<accession>A0A1V2LIB4</accession>
<evidence type="ECO:0000256" key="2">
    <source>
        <dbReference type="ARBA" id="ARBA00009285"/>
    </source>
</evidence>
<evidence type="ECO:0000256" key="8">
    <source>
        <dbReference type="SAM" id="MobiDB-lite"/>
    </source>
</evidence>
<dbReference type="PANTHER" id="PTHR10662">
    <property type="entry name" value="NUCLEAR RNA EXPORT FACTOR"/>
    <property type="match status" value="1"/>
</dbReference>
<dbReference type="SUPFAM" id="SSF46934">
    <property type="entry name" value="UBA-like"/>
    <property type="match status" value="1"/>
</dbReference>
<gene>
    <name evidence="11" type="ORF">BOH78_4298</name>
</gene>
<dbReference type="CDD" id="cd14342">
    <property type="entry name" value="UBA_TAP-C"/>
    <property type="match status" value="1"/>
</dbReference>
<feature type="compositionally biased region" description="Low complexity" evidence="8">
    <location>
        <begin position="438"/>
        <end position="454"/>
    </location>
</feature>
<dbReference type="GO" id="GO:0005634">
    <property type="term" value="C:nucleus"/>
    <property type="evidence" value="ECO:0007669"/>
    <property type="project" value="UniProtKB-SubCell"/>
</dbReference>
<dbReference type="PANTHER" id="PTHR10662:SF22">
    <property type="entry name" value="NUCLEAR RNA EXPORT FACTOR 1"/>
    <property type="match status" value="1"/>
</dbReference>
<dbReference type="GO" id="GO:0003723">
    <property type="term" value="F:RNA binding"/>
    <property type="evidence" value="ECO:0007669"/>
    <property type="project" value="TreeGrafter"/>
</dbReference>
<dbReference type="InterPro" id="IPR009060">
    <property type="entry name" value="UBA-like_sf"/>
</dbReference>
<proteinExistence type="inferred from homology"/>
<evidence type="ECO:0000313" key="12">
    <source>
        <dbReference type="Proteomes" id="UP000189274"/>
    </source>
</evidence>
<feature type="region of interest" description="Disordered" evidence="8">
    <location>
        <begin position="429"/>
        <end position="454"/>
    </location>
</feature>
<protein>
    <submittedName>
        <fullName evidence="11">mRNA export factor MEX67</fullName>
    </submittedName>
</protein>
<evidence type="ECO:0000256" key="5">
    <source>
        <dbReference type="ARBA" id="ARBA00022737"/>
    </source>
</evidence>
<evidence type="ECO:0000313" key="11">
    <source>
        <dbReference type="EMBL" id="ONH71749.1"/>
    </source>
</evidence>
<dbReference type="PROSITE" id="PS51281">
    <property type="entry name" value="TAP_C"/>
    <property type="match status" value="1"/>
</dbReference>
<dbReference type="Pfam" id="PF22602">
    <property type="entry name" value="NXF_NTF2"/>
    <property type="match status" value="1"/>
</dbReference>
<dbReference type="InterPro" id="IPR002075">
    <property type="entry name" value="NTF2_dom"/>
</dbReference>
<dbReference type="Pfam" id="PF18444">
    <property type="entry name" value="RRM_9"/>
    <property type="match status" value="1"/>
</dbReference>
<reference evidence="12" key="1">
    <citation type="journal article" date="2017" name="Genome Announc.">
        <title>Genome sequences of Cyberlindnera fabianii 65, Pichia kudriavzevii 129, and Saccharomyces cerevisiae 131 isolated from fermented masau fruits in Zimbabwe.</title>
        <authorList>
            <person name="van Rijswijck I.M.H."/>
            <person name="Derks M.F.L."/>
            <person name="Abee T."/>
            <person name="de Ridder D."/>
            <person name="Smid E.J."/>
        </authorList>
    </citation>
    <scope>NUCLEOTIDE SEQUENCE [LARGE SCALE GENOMIC DNA]</scope>
    <source>
        <strain evidence="12">129</strain>
    </source>
</reference>
<sequence>MHRGRGGYRGGRGGYSNANSNMQRANEYANQNMISVEIQGWNNAPPQDVVNFLSRKVRIGVQNATPDATGRILVGQVRTMKEANELVKCSGMKFAGGTLLIRIADDLGVANNSSNPTSRVNTIELLKGFLMSRYDPSIKMLNLQSVNQDQTLVSNGLFSNANTSSKFFPALMKVAEKEKLEVESVNLSGNNIDDHSRWLHELSLSFPNIKNIALPNNNIKRIDFFDKLKNKFNMLRELIIVGNPLAQDMGAIQKLISFFPRLVMIDGNQVRDESKLEKILSFPIRSVNMFFENGDLSKIATNFLASYFNFWDSNRMELIPLYSPQSKFSYQCDSSVITDFSANSSTDLWNNYTPHSRNLKKISNEKTRNSRVSIGPEMILQAFSCLPKSKHSLTSDPDSYAIETVSFPSLNGMMITIHGDFEEVAQADQQFPESNSQSNNRGYGKNRYGNRNNYSSRKGILEKRGFDRVFVVVPGPSGNFIVASDMLCVKQYSDKKPWMAGKSTLNPISLPTTQTNIPAPVVNNGSVNTCISVPLPGSPSMQLPPDVESRLNPLQKELVIKVQQETRLKLEFVLMLCEQSNWDYNTAGQNFVNSKGQIPPDAYL</sequence>
<dbReference type="Gene3D" id="1.10.8.10">
    <property type="entry name" value="DNA helicase RuvA subunit, C-terminal domain"/>
    <property type="match status" value="1"/>
</dbReference>
<keyword evidence="5" id="KW-0677">Repeat</keyword>
<comment type="similarity">
    <text evidence="2">Belongs to the NXF family.</text>
</comment>
<keyword evidence="3" id="KW-0813">Transport</keyword>
<feature type="domain" description="TAP-C" evidence="10">
    <location>
        <begin position="553"/>
        <end position="604"/>
    </location>
</feature>
<keyword evidence="6" id="KW-0509">mRNA transport</keyword>
<dbReference type="InterPro" id="IPR018222">
    <property type="entry name" value="Nuclear_transport_factor_2_euk"/>
</dbReference>
<evidence type="ECO:0000259" key="10">
    <source>
        <dbReference type="PROSITE" id="PS51281"/>
    </source>
</evidence>
<dbReference type="InterPro" id="IPR032675">
    <property type="entry name" value="LRR_dom_sf"/>
</dbReference>
<dbReference type="Gene3D" id="3.80.10.10">
    <property type="entry name" value="Ribonuclease Inhibitor"/>
    <property type="match status" value="1"/>
</dbReference>
<dbReference type="VEuPathDB" id="FungiDB:C5L36_0A06470"/>
<evidence type="ECO:0000256" key="7">
    <source>
        <dbReference type="ARBA" id="ARBA00023242"/>
    </source>
</evidence>
<dbReference type="GO" id="GO:0016973">
    <property type="term" value="P:poly(A)+ mRNA export from nucleus"/>
    <property type="evidence" value="ECO:0007669"/>
    <property type="project" value="TreeGrafter"/>
</dbReference>
<comment type="subcellular location">
    <subcellularLocation>
        <location evidence="1">Nucleus</location>
    </subcellularLocation>
</comment>
<dbReference type="PROSITE" id="PS50177">
    <property type="entry name" value="NTF2_DOMAIN"/>
    <property type="match status" value="1"/>
</dbReference>
<dbReference type="Gene3D" id="3.10.450.50">
    <property type="match status" value="1"/>
</dbReference>
<feature type="domain" description="NTF2" evidence="9">
    <location>
        <begin position="299"/>
        <end position="489"/>
    </location>
</feature>
<dbReference type="SMART" id="SM00804">
    <property type="entry name" value="TAP_C"/>
    <property type="match status" value="1"/>
</dbReference>
<keyword evidence="4" id="KW-0433">Leucine-rich repeat</keyword>
<dbReference type="InterPro" id="IPR005637">
    <property type="entry name" value="TAP_C_dom"/>
</dbReference>
<dbReference type="SUPFAM" id="SSF52058">
    <property type="entry name" value="L domain-like"/>
    <property type="match status" value="1"/>
</dbReference>